<dbReference type="InterPro" id="IPR003691">
    <property type="entry name" value="FluC"/>
</dbReference>
<feature type="transmembrane region" description="Helical" evidence="10">
    <location>
        <begin position="66"/>
        <end position="89"/>
    </location>
</feature>
<keyword evidence="3 10" id="KW-0812">Transmembrane</keyword>
<keyword evidence="6 10" id="KW-0407">Ion channel</keyword>
<name>A0ABP8JYU0_9MICO</name>
<comment type="subcellular location">
    <subcellularLocation>
        <location evidence="1 10">Cell membrane</location>
        <topology evidence="1 10">Multi-pass membrane protein</topology>
    </subcellularLocation>
</comment>
<evidence type="ECO:0000313" key="12">
    <source>
        <dbReference type="Proteomes" id="UP001500390"/>
    </source>
</evidence>
<keyword evidence="10" id="KW-0915">Sodium</keyword>
<feature type="transmembrane region" description="Helical" evidence="10">
    <location>
        <begin position="101"/>
        <end position="122"/>
    </location>
</feature>
<dbReference type="Proteomes" id="UP001500390">
    <property type="component" value="Unassembled WGS sequence"/>
</dbReference>
<dbReference type="PANTHER" id="PTHR28259:SF1">
    <property type="entry name" value="FLUORIDE EXPORT PROTEIN 1-RELATED"/>
    <property type="match status" value="1"/>
</dbReference>
<keyword evidence="12" id="KW-1185">Reference proteome</keyword>
<accession>A0ABP8JYU0</accession>
<dbReference type="HAMAP" id="MF_00454">
    <property type="entry name" value="FluC"/>
    <property type="match status" value="1"/>
</dbReference>
<protein>
    <recommendedName>
        <fullName evidence="10">Fluoride-specific ion channel FluC</fullName>
    </recommendedName>
</protein>
<evidence type="ECO:0000256" key="4">
    <source>
        <dbReference type="ARBA" id="ARBA00022989"/>
    </source>
</evidence>
<gene>
    <name evidence="10" type="primary">fluC</name>
    <name evidence="10" type="synonym">crcB</name>
    <name evidence="11" type="ORF">GCM10023153_22140</name>
</gene>
<evidence type="ECO:0000256" key="7">
    <source>
        <dbReference type="ARBA" id="ARBA00035120"/>
    </source>
</evidence>
<dbReference type="PANTHER" id="PTHR28259">
    <property type="entry name" value="FLUORIDE EXPORT PROTEIN 1-RELATED"/>
    <property type="match status" value="1"/>
</dbReference>
<proteinExistence type="inferred from homology"/>
<comment type="caution">
    <text evidence="11">The sequence shown here is derived from an EMBL/GenBank/DDBJ whole genome shotgun (WGS) entry which is preliminary data.</text>
</comment>
<evidence type="ECO:0000256" key="2">
    <source>
        <dbReference type="ARBA" id="ARBA00022475"/>
    </source>
</evidence>
<keyword evidence="10" id="KW-0813">Transport</keyword>
<evidence type="ECO:0000313" key="11">
    <source>
        <dbReference type="EMBL" id="GAA4397812.1"/>
    </source>
</evidence>
<keyword evidence="4 10" id="KW-1133">Transmembrane helix</keyword>
<feature type="binding site" evidence="10">
    <location>
        <position position="76"/>
    </location>
    <ligand>
        <name>Na(+)</name>
        <dbReference type="ChEBI" id="CHEBI:29101"/>
        <note>structural</note>
    </ligand>
</feature>
<feature type="transmembrane region" description="Helical" evidence="10">
    <location>
        <begin position="6"/>
        <end position="23"/>
    </location>
</feature>
<comment type="similarity">
    <text evidence="7 10">Belongs to the fluoride channel Fluc/FEX (TC 1.A.43) family.</text>
</comment>
<keyword evidence="2 10" id="KW-1003">Cell membrane</keyword>
<evidence type="ECO:0000256" key="9">
    <source>
        <dbReference type="ARBA" id="ARBA00049940"/>
    </source>
</evidence>
<comment type="catalytic activity">
    <reaction evidence="8">
        <text>fluoride(in) = fluoride(out)</text>
        <dbReference type="Rhea" id="RHEA:76159"/>
        <dbReference type="ChEBI" id="CHEBI:17051"/>
    </reaction>
    <physiologicalReaction direction="left-to-right" evidence="8">
        <dbReference type="Rhea" id="RHEA:76160"/>
    </physiologicalReaction>
</comment>
<organism evidence="11 12">
    <name type="scientific">Ornithinibacter aureus</name>
    <dbReference type="NCBI Taxonomy" id="622664"/>
    <lineage>
        <taxon>Bacteria</taxon>
        <taxon>Bacillati</taxon>
        <taxon>Actinomycetota</taxon>
        <taxon>Actinomycetes</taxon>
        <taxon>Micrococcales</taxon>
        <taxon>Intrasporangiaceae</taxon>
        <taxon>Ornithinibacter</taxon>
    </lineage>
</organism>
<dbReference type="RefSeq" id="WP_159902546.1">
    <property type="nucleotide sequence ID" value="NZ_BAABFX010000028.1"/>
</dbReference>
<feature type="transmembrane region" description="Helical" evidence="10">
    <location>
        <begin position="35"/>
        <end position="54"/>
    </location>
</feature>
<evidence type="ECO:0000256" key="1">
    <source>
        <dbReference type="ARBA" id="ARBA00004651"/>
    </source>
</evidence>
<evidence type="ECO:0000256" key="8">
    <source>
        <dbReference type="ARBA" id="ARBA00035585"/>
    </source>
</evidence>
<dbReference type="EMBL" id="BAABFX010000028">
    <property type="protein sequence ID" value="GAA4397812.1"/>
    <property type="molecule type" value="Genomic_DNA"/>
</dbReference>
<evidence type="ECO:0000256" key="3">
    <source>
        <dbReference type="ARBA" id="ARBA00022692"/>
    </source>
</evidence>
<dbReference type="Pfam" id="PF02537">
    <property type="entry name" value="CRCB"/>
    <property type="match status" value="1"/>
</dbReference>
<keyword evidence="5 10" id="KW-0472">Membrane</keyword>
<comment type="activity regulation">
    <text evidence="10">Na(+) is not transported, but it plays an essential structural role and its presence is essential for fluoride channel function.</text>
</comment>
<keyword evidence="10" id="KW-0406">Ion transport</keyword>
<sequence length="125" mass="12681">MSVPVFLLGCLGGGIGACLRYLGDGLVMRRATPGFPSGIFLVNALGSFLLGLLVGSFEAGLVDGTWLFVLGGGVLGGFTTFSTAMVDTVRLLHQEAWGRAAANAVGMLVVGVVLALLGLTLGRGL</sequence>
<evidence type="ECO:0000256" key="10">
    <source>
        <dbReference type="HAMAP-Rule" id="MF_00454"/>
    </source>
</evidence>
<comment type="function">
    <text evidence="9 10">Fluoride-specific ion channel. Important for reducing fluoride concentration in the cell, thus reducing its toxicity.</text>
</comment>
<evidence type="ECO:0000256" key="5">
    <source>
        <dbReference type="ARBA" id="ARBA00023136"/>
    </source>
</evidence>
<keyword evidence="10" id="KW-0479">Metal-binding</keyword>
<evidence type="ECO:0000256" key="6">
    <source>
        <dbReference type="ARBA" id="ARBA00023303"/>
    </source>
</evidence>
<reference evidence="12" key="1">
    <citation type="journal article" date="2019" name="Int. J. Syst. Evol. Microbiol.">
        <title>The Global Catalogue of Microorganisms (GCM) 10K type strain sequencing project: providing services to taxonomists for standard genome sequencing and annotation.</title>
        <authorList>
            <consortium name="The Broad Institute Genomics Platform"/>
            <consortium name="The Broad Institute Genome Sequencing Center for Infectious Disease"/>
            <person name="Wu L."/>
            <person name="Ma J."/>
        </authorList>
    </citation>
    <scope>NUCLEOTIDE SEQUENCE [LARGE SCALE GENOMIC DNA]</scope>
    <source>
        <strain evidence="12">JCM 17738</strain>
    </source>
</reference>
<feature type="binding site" evidence="10">
    <location>
        <position position="79"/>
    </location>
    <ligand>
        <name>Na(+)</name>
        <dbReference type="ChEBI" id="CHEBI:29101"/>
        <note>structural</note>
    </ligand>
</feature>